<dbReference type="InterPro" id="IPR035439">
    <property type="entry name" value="UPF0145_dom_sf"/>
</dbReference>
<organism evidence="2 3">
    <name type="scientific">Massilia niabensis</name>
    <dbReference type="NCBI Taxonomy" id="544910"/>
    <lineage>
        <taxon>Bacteria</taxon>
        <taxon>Pseudomonadati</taxon>
        <taxon>Pseudomonadota</taxon>
        <taxon>Betaproteobacteria</taxon>
        <taxon>Burkholderiales</taxon>
        <taxon>Oxalobacteraceae</taxon>
        <taxon>Telluria group</taxon>
        <taxon>Massilia</taxon>
    </lineage>
</organism>
<dbReference type="InterPro" id="IPR002765">
    <property type="entry name" value="UPF0145_YbjQ-like"/>
</dbReference>
<comment type="similarity">
    <text evidence="1">Belongs to the UPF0145 family.</text>
</comment>
<evidence type="ECO:0000313" key="3">
    <source>
        <dbReference type="Proteomes" id="UP001596050"/>
    </source>
</evidence>
<dbReference type="Pfam" id="PF01906">
    <property type="entry name" value="YbjQ_1"/>
    <property type="match status" value="1"/>
</dbReference>
<gene>
    <name evidence="2" type="ORF">ACFPN5_08125</name>
</gene>
<accession>A0ABW0L2U7</accession>
<name>A0ABW0L2U7_9BURK</name>
<dbReference type="SUPFAM" id="SSF117782">
    <property type="entry name" value="YbjQ-like"/>
    <property type="match status" value="1"/>
</dbReference>
<evidence type="ECO:0000256" key="1">
    <source>
        <dbReference type="ARBA" id="ARBA00010751"/>
    </source>
</evidence>
<dbReference type="PANTHER" id="PTHR34068:SF2">
    <property type="entry name" value="UPF0145 PROTEIN SCO3412"/>
    <property type="match status" value="1"/>
</dbReference>
<dbReference type="RefSeq" id="WP_379781956.1">
    <property type="nucleotide sequence ID" value="NZ_JBHSMU010000009.1"/>
</dbReference>
<protein>
    <submittedName>
        <fullName evidence="2">YbjQ family protein</fullName>
    </submittedName>
</protein>
<dbReference type="EMBL" id="JBHSMU010000009">
    <property type="protein sequence ID" value="MFC5459775.1"/>
    <property type="molecule type" value="Genomic_DNA"/>
</dbReference>
<proteinExistence type="inferred from homology"/>
<dbReference type="Proteomes" id="UP001596050">
    <property type="component" value="Unassembled WGS sequence"/>
</dbReference>
<dbReference type="PANTHER" id="PTHR34068">
    <property type="entry name" value="UPF0145 PROTEIN YBJQ"/>
    <property type="match status" value="1"/>
</dbReference>
<dbReference type="Gene3D" id="3.30.110.70">
    <property type="entry name" value="Hypothetical protein apc22750. Chain B"/>
    <property type="match status" value="1"/>
</dbReference>
<reference evidence="3" key="1">
    <citation type="journal article" date="2019" name="Int. J. Syst. Evol. Microbiol.">
        <title>The Global Catalogue of Microorganisms (GCM) 10K type strain sequencing project: providing services to taxonomists for standard genome sequencing and annotation.</title>
        <authorList>
            <consortium name="The Broad Institute Genomics Platform"/>
            <consortium name="The Broad Institute Genome Sequencing Center for Infectious Disease"/>
            <person name="Wu L."/>
            <person name="Ma J."/>
        </authorList>
    </citation>
    <scope>NUCLEOTIDE SEQUENCE [LARGE SCALE GENOMIC DNA]</scope>
    <source>
        <strain evidence="3">KACC 12649</strain>
    </source>
</reference>
<keyword evidence="3" id="KW-1185">Reference proteome</keyword>
<sequence length="165" mass="18222">MEPLLLLLLFWGVPIVLGYVFGQIAEKRHYRSIHAREQAWLHLPTTAGRHPVTDGRVTRSELVTAGTVVSADYFKRAAAALRTVIGGRVKSHESLLDRARREAVLRLKERCRGAHEIVNLRLETAPLSTTNAGGVSAVEVFAYGTALYFAHPPQHEIHAVAARAE</sequence>
<comment type="caution">
    <text evidence="2">The sequence shown here is derived from an EMBL/GenBank/DDBJ whole genome shotgun (WGS) entry which is preliminary data.</text>
</comment>
<evidence type="ECO:0000313" key="2">
    <source>
        <dbReference type="EMBL" id="MFC5459775.1"/>
    </source>
</evidence>